<evidence type="ECO:0000259" key="3">
    <source>
        <dbReference type="Pfam" id="PF03551"/>
    </source>
</evidence>
<protein>
    <submittedName>
        <fullName evidence="4">PadR family transcriptional regulator</fullName>
    </submittedName>
</protein>
<evidence type="ECO:0000256" key="2">
    <source>
        <dbReference type="SAM" id="Phobius"/>
    </source>
</evidence>
<dbReference type="SUPFAM" id="SSF46785">
    <property type="entry name" value="Winged helix' DNA-binding domain"/>
    <property type="match status" value="1"/>
</dbReference>
<keyword evidence="2" id="KW-0472">Membrane</keyword>
<dbReference type="AlphaFoldDB" id="A0A6P2CM19"/>
<feature type="region of interest" description="Disordered" evidence="1">
    <location>
        <begin position="1"/>
        <end position="22"/>
    </location>
</feature>
<feature type="transmembrane region" description="Helical" evidence="2">
    <location>
        <begin position="113"/>
        <end position="131"/>
    </location>
</feature>
<organism evidence="4 5">
    <name type="scientific">Rhodococcus rhodnii</name>
    <dbReference type="NCBI Taxonomy" id="38312"/>
    <lineage>
        <taxon>Bacteria</taxon>
        <taxon>Bacillati</taxon>
        <taxon>Actinomycetota</taxon>
        <taxon>Actinomycetes</taxon>
        <taxon>Mycobacteriales</taxon>
        <taxon>Nocardiaceae</taxon>
        <taxon>Rhodococcus</taxon>
    </lineage>
</organism>
<evidence type="ECO:0000313" key="5">
    <source>
        <dbReference type="Proteomes" id="UP000471120"/>
    </source>
</evidence>
<proteinExistence type="predicted"/>
<comment type="caution">
    <text evidence="4">The sequence shown here is derived from an EMBL/GenBank/DDBJ whole genome shotgun (WGS) entry which is preliminary data.</text>
</comment>
<accession>A0A6P2CM19</accession>
<reference evidence="4 5" key="1">
    <citation type="submission" date="2018-07" db="EMBL/GenBank/DDBJ databases">
        <title>Genome sequence of Rhodococcus rhodnii ATCC 35071 from Rhodnius prolixus.</title>
        <authorList>
            <person name="Patel V."/>
            <person name="Vogel K.J."/>
        </authorList>
    </citation>
    <scope>NUCLEOTIDE SEQUENCE [LARGE SCALE GENOMIC DNA]</scope>
    <source>
        <strain evidence="4 5">ATCC 35071</strain>
    </source>
</reference>
<name>A0A6P2CM19_9NOCA</name>
<dbReference type="Gene3D" id="1.10.10.10">
    <property type="entry name" value="Winged helix-like DNA-binding domain superfamily/Winged helix DNA-binding domain"/>
    <property type="match status" value="1"/>
</dbReference>
<keyword evidence="2" id="KW-1133">Transmembrane helix</keyword>
<dbReference type="EMBL" id="QRCM01000001">
    <property type="protein sequence ID" value="TXG92196.1"/>
    <property type="molecule type" value="Genomic_DNA"/>
</dbReference>
<gene>
    <name evidence="4" type="ORF">DW322_21040</name>
</gene>
<evidence type="ECO:0000313" key="4">
    <source>
        <dbReference type="EMBL" id="TXG92196.1"/>
    </source>
</evidence>
<evidence type="ECO:0000256" key="1">
    <source>
        <dbReference type="SAM" id="MobiDB-lite"/>
    </source>
</evidence>
<dbReference type="InterPro" id="IPR036390">
    <property type="entry name" value="WH_DNA-bd_sf"/>
</dbReference>
<feature type="transmembrane region" description="Helical" evidence="2">
    <location>
        <begin position="137"/>
        <end position="158"/>
    </location>
</feature>
<dbReference type="Proteomes" id="UP000471120">
    <property type="component" value="Unassembled WGS sequence"/>
</dbReference>
<feature type="domain" description="Transcription regulator PadR N-terminal" evidence="3">
    <location>
        <begin position="257"/>
        <end position="302"/>
    </location>
</feature>
<keyword evidence="2" id="KW-0812">Transmembrane</keyword>
<dbReference type="InterPro" id="IPR036388">
    <property type="entry name" value="WH-like_DNA-bd_sf"/>
</dbReference>
<dbReference type="Pfam" id="PF03551">
    <property type="entry name" value="PadR"/>
    <property type="match status" value="1"/>
</dbReference>
<dbReference type="InterPro" id="IPR005149">
    <property type="entry name" value="Tscrpt_reg_PadR_N"/>
</dbReference>
<sequence length="303" mass="32738">MTEETMQMVTVKGDGSIGPVPNPDGAARWLTERLEMLCRLTGQNGTPDAWIVPVDTSGHECVCPAVYDSSTDTIRIHYTPTEDDIFDVAAVDGMLLHALGHRHRRARTRACRWFGWALAVAGIAVASATALREDVPPPLLAALAALTGLGLLHIGLLVRFHWTAEASADDYALDHGGPRPILTFLRRMVDDPVSESALPLARPGRRISRIQTQLWAGSTLNTVEPSLPPDRCPSLHTAQPVISRGTLTLCGVLDLCVLALVAEAPLYGYELRDRLADRGISISNGTTYALLARMKSAGHVTQD</sequence>